<protein>
    <submittedName>
        <fullName evidence="2">Uncharacterized protein</fullName>
    </submittedName>
</protein>
<evidence type="ECO:0000313" key="3">
    <source>
        <dbReference type="Proteomes" id="UP000294933"/>
    </source>
</evidence>
<keyword evidence="3" id="KW-1185">Reference proteome</keyword>
<accession>A0A4Y7Q8I6</accession>
<organism evidence="2 3">
    <name type="scientific">Rickenella mellea</name>
    <dbReference type="NCBI Taxonomy" id="50990"/>
    <lineage>
        <taxon>Eukaryota</taxon>
        <taxon>Fungi</taxon>
        <taxon>Dikarya</taxon>
        <taxon>Basidiomycota</taxon>
        <taxon>Agaricomycotina</taxon>
        <taxon>Agaricomycetes</taxon>
        <taxon>Hymenochaetales</taxon>
        <taxon>Rickenellaceae</taxon>
        <taxon>Rickenella</taxon>
    </lineage>
</organism>
<dbReference type="VEuPathDB" id="FungiDB:BD410DRAFT_827801"/>
<sequence>MLALKPPAVHIEFLIFFVTVGATIKSVSSTAGRKTFDVQDPGVEAKITVPQATSSLKHRPQEDDAAMLATLVQRTQVMGVVLSASCAQEKYAYPELTIVLMTCIAVTKMKPGNYNPVAVFAQRNDVATSTFTSPTFSATIPTLPTTTYSIIPAPEATDGSFNTTISAVDPRIQYSNLEWGDTYTCNTTSKTCSEPAEYMLFQFVGTAIFMNLNMGLTGMIYSASVDGSSDIVDGFRSANSCGTGWSRFGLSNELHTVNITILGTSPQTPNSLLSEAAVDFSSFIVTSRPNGTSGGNPSRVSINSGISTSPTTKSNAEFWTSQLILAITCIASTTMVII</sequence>
<proteinExistence type="predicted"/>
<keyword evidence="1" id="KW-0732">Signal</keyword>
<evidence type="ECO:0000313" key="2">
    <source>
        <dbReference type="EMBL" id="TDL23508.1"/>
    </source>
</evidence>
<dbReference type="STRING" id="50990.A0A4Y7Q8I6"/>
<dbReference type="Gene3D" id="2.60.120.260">
    <property type="entry name" value="Galactose-binding domain-like"/>
    <property type="match status" value="1"/>
</dbReference>
<reference evidence="2 3" key="1">
    <citation type="submission" date="2018-06" db="EMBL/GenBank/DDBJ databases">
        <title>A transcriptomic atlas of mushroom development highlights an independent origin of complex multicellularity.</title>
        <authorList>
            <consortium name="DOE Joint Genome Institute"/>
            <person name="Krizsan K."/>
            <person name="Almasi E."/>
            <person name="Merenyi Z."/>
            <person name="Sahu N."/>
            <person name="Viragh M."/>
            <person name="Koszo T."/>
            <person name="Mondo S."/>
            <person name="Kiss B."/>
            <person name="Balint B."/>
            <person name="Kues U."/>
            <person name="Barry K."/>
            <person name="Hegedus J.C."/>
            <person name="Henrissat B."/>
            <person name="Johnson J."/>
            <person name="Lipzen A."/>
            <person name="Ohm R."/>
            <person name="Nagy I."/>
            <person name="Pangilinan J."/>
            <person name="Yan J."/>
            <person name="Xiong Y."/>
            <person name="Grigoriev I.V."/>
            <person name="Hibbett D.S."/>
            <person name="Nagy L.G."/>
        </authorList>
    </citation>
    <scope>NUCLEOTIDE SEQUENCE [LARGE SCALE GENOMIC DNA]</scope>
    <source>
        <strain evidence="2 3">SZMC22713</strain>
    </source>
</reference>
<evidence type="ECO:0000256" key="1">
    <source>
        <dbReference type="SAM" id="SignalP"/>
    </source>
</evidence>
<dbReference type="Proteomes" id="UP000294933">
    <property type="component" value="Unassembled WGS sequence"/>
</dbReference>
<dbReference type="EMBL" id="ML170170">
    <property type="protein sequence ID" value="TDL23508.1"/>
    <property type="molecule type" value="Genomic_DNA"/>
</dbReference>
<gene>
    <name evidence="2" type="ORF">BD410DRAFT_827801</name>
</gene>
<feature type="signal peptide" evidence="1">
    <location>
        <begin position="1"/>
        <end position="22"/>
    </location>
</feature>
<feature type="chain" id="PRO_5021245484" evidence="1">
    <location>
        <begin position="23"/>
        <end position="338"/>
    </location>
</feature>
<dbReference type="AlphaFoldDB" id="A0A4Y7Q8I6"/>
<name>A0A4Y7Q8I6_9AGAM</name>